<feature type="transmembrane region" description="Helical" evidence="5">
    <location>
        <begin position="484"/>
        <end position="507"/>
    </location>
</feature>
<comment type="caution">
    <text evidence="8">The sequence shown here is derived from an EMBL/GenBank/DDBJ whole genome shotgun (WGS) entry which is preliminary data.</text>
</comment>
<evidence type="ECO:0000256" key="1">
    <source>
        <dbReference type="ARBA" id="ARBA00004141"/>
    </source>
</evidence>
<reference evidence="8" key="1">
    <citation type="submission" date="2021-01" db="EMBL/GenBank/DDBJ databases">
        <title>Adiantum capillus-veneris genome.</title>
        <authorList>
            <person name="Fang Y."/>
            <person name="Liao Q."/>
        </authorList>
    </citation>
    <scope>NUCLEOTIDE SEQUENCE</scope>
    <source>
        <strain evidence="8">H3</strain>
        <tissue evidence="8">Leaf</tissue>
    </source>
</reference>
<sequence>MSCTTKSGEVEKRLLFRRKWVGFVTAIWLMVFSASYAFSNYSQALKEVLGINQESLNRLSISRDLGDAWGGILAGFLSNYLPPEALLCFSALCAVSGFGVQWLVVSETIDPLPYWIMVLAAMLGGTVIAWMNTAVFNASVRNFKRNSGPVAGLLKALMGLSGAVFATICSTLFSSSGSMFLLMMVVLPPTFCILSAIFFRPVPSASTHEDQQIEHKSIAVFNVIACVLASYLAIVNFISDSLDSNSAYKAVILLVMVAIIASPGLVPAIIFMRMNKSKVSSGQEGDAHSNIVNGTEEGKGSIANGANIVAGIPDCCHDITILNKEALVDGNANKDGLDMPLLESKYTKSTRSNGKLGNGICCGHVQSLSLAWIAQGIGEETSTLSLFKKWHSFALFISLVCGCGCGVSFSNNLGQIGQSFGFDSVSILVSLFSLGNFVGRIASGNISEYFLRVAGLPRPVWLGLAKVPMITLFLWLSAGSQASLYVGSLVIGISHGCLITLCIPIVSEFYGLKHFGTNFVIIGLYFITGSYSFSSIAGWFYDQQVALADDSGTLTCYGSTCYGTTFFIFAACLVVGLAFDVLLSFASKEVYQNIKAERAELAE</sequence>
<evidence type="ECO:0000259" key="7">
    <source>
        <dbReference type="Pfam" id="PF23262"/>
    </source>
</evidence>
<comment type="subcellular location">
    <subcellularLocation>
        <location evidence="1">Membrane</location>
        <topology evidence="1">Multi-pass membrane protein</topology>
    </subcellularLocation>
</comment>
<feature type="transmembrane region" description="Helical" evidence="5">
    <location>
        <begin position="420"/>
        <end position="439"/>
    </location>
</feature>
<evidence type="ECO:0000313" key="8">
    <source>
        <dbReference type="EMBL" id="KAI5073179.1"/>
    </source>
</evidence>
<dbReference type="Pfam" id="PF23262">
    <property type="entry name" value="NFD4_C"/>
    <property type="match status" value="1"/>
</dbReference>
<feature type="transmembrane region" description="Helical" evidence="5">
    <location>
        <begin position="116"/>
        <end position="140"/>
    </location>
</feature>
<dbReference type="InterPro" id="IPR010658">
    <property type="entry name" value="Nodulin-like"/>
</dbReference>
<feature type="transmembrane region" description="Helical" evidence="5">
    <location>
        <begin position="250"/>
        <end position="271"/>
    </location>
</feature>
<gene>
    <name evidence="8" type="ORF">GOP47_0011192</name>
</gene>
<evidence type="ECO:0000256" key="2">
    <source>
        <dbReference type="ARBA" id="ARBA00022692"/>
    </source>
</evidence>
<dbReference type="InterPro" id="IPR036259">
    <property type="entry name" value="MFS_trans_sf"/>
</dbReference>
<accession>A0A9D4ZF62</accession>
<evidence type="ECO:0000256" key="4">
    <source>
        <dbReference type="ARBA" id="ARBA00023136"/>
    </source>
</evidence>
<feature type="transmembrane region" description="Helical" evidence="5">
    <location>
        <begin position="152"/>
        <end position="173"/>
    </location>
</feature>
<dbReference type="AlphaFoldDB" id="A0A9D4ZF62"/>
<dbReference type="SUPFAM" id="SSF103473">
    <property type="entry name" value="MFS general substrate transporter"/>
    <property type="match status" value="2"/>
</dbReference>
<keyword evidence="2 5" id="KW-0812">Transmembrane</keyword>
<dbReference type="OrthoDB" id="410267at2759"/>
<dbReference type="PANTHER" id="PTHR21576:SF167">
    <property type="entry name" value="OS09G0536700 PROTEIN"/>
    <property type="match status" value="1"/>
</dbReference>
<evidence type="ECO:0000256" key="5">
    <source>
        <dbReference type="SAM" id="Phobius"/>
    </source>
</evidence>
<feature type="transmembrane region" description="Helical" evidence="5">
    <location>
        <begin position="85"/>
        <end position="104"/>
    </location>
</feature>
<dbReference type="Gene3D" id="1.20.1250.20">
    <property type="entry name" value="MFS general substrate transporter like domains"/>
    <property type="match status" value="2"/>
</dbReference>
<feature type="transmembrane region" description="Helical" evidence="5">
    <location>
        <begin position="393"/>
        <end position="414"/>
    </location>
</feature>
<organism evidence="8 9">
    <name type="scientific">Adiantum capillus-veneris</name>
    <name type="common">Maidenhair fern</name>
    <dbReference type="NCBI Taxonomy" id="13818"/>
    <lineage>
        <taxon>Eukaryota</taxon>
        <taxon>Viridiplantae</taxon>
        <taxon>Streptophyta</taxon>
        <taxon>Embryophyta</taxon>
        <taxon>Tracheophyta</taxon>
        <taxon>Polypodiopsida</taxon>
        <taxon>Polypodiidae</taxon>
        <taxon>Polypodiales</taxon>
        <taxon>Pteridineae</taxon>
        <taxon>Pteridaceae</taxon>
        <taxon>Vittarioideae</taxon>
        <taxon>Adiantum</taxon>
    </lineage>
</organism>
<dbReference type="GO" id="GO:0016020">
    <property type="term" value="C:membrane"/>
    <property type="evidence" value="ECO:0007669"/>
    <property type="project" value="UniProtKB-SubCell"/>
</dbReference>
<dbReference type="PANTHER" id="PTHR21576">
    <property type="entry name" value="UNCHARACTERIZED NODULIN-LIKE PROTEIN"/>
    <property type="match status" value="1"/>
</dbReference>
<evidence type="ECO:0000256" key="3">
    <source>
        <dbReference type="ARBA" id="ARBA00022989"/>
    </source>
</evidence>
<feature type="transmembrane region" description="Helical" evidence="5">
    <location>
        <begin position="519"/>
        <end position="541"/>
    </location>
</feature>
<feature type="transmembrane region" description="Helical" evidence="5">
    <location>
        <begin position="561"/>
        <end position="585"/>
    </location>
</feature>
<name>A0A9D4ZF62_ADICA</name>
<protein>
    <recommendedName>
        <fullName evidence="10">Nodulin-like domain-containing protein</fullName>
    </recommendedName>
</protein>
<keyword evidence="9" id="KW-1185">Reference proteome</keyword>
<evidence type="ECO:0008006" key="10">
    <source>
        <dbReference type="Google" id="ProtNLM"/>
    </source>
</evidence>
<feature type="transmembrane region" description="Helical" evidence="5">
    <location>
        <begin position="460"/>
        <end position="478"/>
    </location>
</feature>
<feature type="transmembrane region" description="Helical" evidence="5">
    <location>
        <begin position="179"/>
        <end position="199"/>
    </location>
</feature>
<dbReference type="InterPro" id="IPR056555">
    <property type="entry name" value="NFD4_C"/>
</dbReference>
<dbReference type="EMBL" id="JABFUD020000011">
    <property type="protein sequence ID" value="KAI5073179.1"/>
    <property type="molecule type" value="Genomic_DNA"/>
</dbReference>
<feature type="transmembrane region" description="Helical" evidence="5">
    <location>
        <begin position="20"/>
        <end position="38"/>
    </location>
</feature>
<keyword evidence="3 5" id="KW-1133">Transmembrane helix</keyword>
<keyword evidence="4 5" id="KW-0472">Membrane</keyword>
<dbReference type="Proteomes" id="UP000886520">
    <property type="component" value="Chromosome 11"/>
</dbReference>
<feature type="domain" description="Nodulin-like" evidence="6">
    <location>
        <begin position="19"/>
        <end position="267"/>
    </location>
</feature>
<evidence type="ECO:0000313" key="9">
    <source>
        <dbReference type="Proteomes" id="UP000886520"/>
    </source>
</evidence>
<feature type="transmembrane region" description="Helical" evidence="5">
    <location>
        <begin position="219"/>
        <end position="238"/>
    </location>
</feature>
<proteinExistence type="predicted"/>
<feature type="domain" description="NFD4 C-terminal" evidence="7">
    <location>
        <begin position="376"/>
        <end position="579"/>
    </location>
</feature>
<dbReference type="Pfam" id="PF06813">
    <property type="entry name" value="Nodulin-like"/>
    <property type="match status" value="1"/>
</dbReference>
<evidence type="ECO:0000259" key="6">
    <source>
        <dbReference type="Pfam" id="PF06813"/>
    </source>
</evidence>